<accession>A0A2W5K512</accession>
<evidence type="ECO:0000256" key="4">
    <source>
        <dbReference type="ARBA" id="ARBA00022989"/>
    </source>
</evidence>
<evidence type="ECO:0000256" key="1">
    <source>
        <dbReference type="ARBA" id="ARBA00004141"/>
    </source>
</evidence>
<dbReference type="GO" id="GO:0015209">
    <property type="term" value="F:cytosine transmembrane transporter activity"/>
    <property type="evidence" value="ECO:0007669"/>
    <property type="project" value="InterPro"/>
</dbReference>
<dbReference type="EMBL" id="QFPN01000016">
    <property type="protein sequence ID" value="PZQ10398.1"/>
    <property type="molecule type" value="Genomic_DNA"/>
</dbReference>
<dbReference type="GO" id="GO:0005886">
    <property type="term" value="C:plasma membrane"/>
    <property type="evidence" value="ECO:0007669"/>
    <property type="project" value="TreeGrafter"/>
</dbReference>
<evidence type="ECO:0000256" key="6">
    <source>
        <dbReference type="SAM" id="Phobius"/>
    </source>
</evidence>
<evidence type="ECO:0000256" key="3">
    <source>
        <dbReference type="ARBA" id="ARBA00022692"/>
    </source>
</evidence>
<feature type="transmembrane region" description="Helical" evidence="6">
    <location>
        <begin position="178"/>
        <end position="196"/>
    </location>
</feature>
<comment type="caution">
    <text evidence="7">The sequence shown here is derived from an EMBL/GenBank/DDBJ whole genome shotgun (WGS) entry which is preliminary data.</text>
</comment>
<comment type="similarity">
    <text evidence="2">Belongs to the purine-cytosine permease (2.A.39) family.</text>
</comment>
<dbReference type="Gene3D" id="1.10.4160.10">
    <property type="entry name" value="Hydantoin permease"/>
    <property type="match status" value="1"/>
</dbReference>
<evidence type="ECO:0008006" key="9">
    <source>
        <dbReference type="Google" id="ProtNLM"/>
    </source>
</evidence>
<evidence type="ECO:0000313" key="8">
    <source>
        <dbReference type="Proteomes" id="UP000249577"/>
    </source>
</evidence>
<dbReference type="AlphaFoldDB" id="A0A2W5K512"/>
<organism evidence="7 8">
    <name type="scientific">Ancylobacter novellus</name>
    <name type="common">Thiobacillus novellus</name>
    <dbReference type="NCBI Taxonomy" id="921"/>
    <lineage>
        <taxon>Bacteria</taxon>
        <taxon>Pseudomonadati</taxon>
        <taxon>Pseudomonadota</taxon>
        <taxon>Alphaproteobacteria</taxon>
        <taxon>Hyphomicrobiales</taxon>
        <taxon>Xanthobacteraceae</taxon>
        <taxon>Ancylobacter</taxon>
    </lineage>
</organism>
<protein>
    <recommendedName>
        <fullName evidence="9">Permease for cytosine/purines uracil thiamine allantoin</fullName>
    </recommendedName>
</protein>
<dbReference type="InterPro" id="IPR030191">
    <property type="entry name" value="CodB"/>
</dbReference>
<dbReference type="Proteomes" id="UP000249577">
    <property type="component" value="Unassembled WGS sequence"/>
</dbReference>
<reference evidence="7 8" key="1">
    <citation type="submission" date="2017-08" db="EMBL/GenBank/DDBJ databases">
        <title>Infants hospitalized years apart are colonized by the same room-sourced microbial strains.</title>
        <authorList>
            <person name="Brooks B."/>
            <person name="Olm M.R."/>
            <person name="Firek B.A."/>
            <person name="Baker R."/>
            <person name="Thomas B.C."/>
            <person name="Morowitz M.J."/>
            <person name="Banfield J.F."/>
        </authorList>
    </citation>
    <scope>NUCLEOTIDE SEQUENCE [LARGE SCALE GENOMIC DNA]</scope>
    <source>
        <strain evidence="7">S2_005_003_R2_43</strain>
    </source>
</reference>
<sequence>MGAPAQEFTGVSAAFGTLPVLKEERELSFLDYSWINIGLAIATWAFLLGASTAMFVGAWDGLLAIVIGNIIGVSIISVGVCLSTSKYGIEQFTLSRSVFGPLGVVALVCVFLAIYGVGWSSVLSIMFGRAMAEVANDAAGSGIGPNDIGVSLFGLGAIVASWLLLWRGPTAVKWLNRIVGPGKLALCALIFILLFGEKSWEVINAAKPLAPTNDDRLNFMIAVEFNLAASFGWWPVLGNISRFTRTPRAALWPNLVGVFAAAVLGEYIGLLTALSLGSADPTAWLIPLGGPIVGGIALIFVGVANVTAIVSIFYGMCLAMRQAGGRRCESIPWGVLTAALFVPVAIASFFPQQVYDNFFIFLAWTALGFAPLSGVTAVDYLILRRARVDQRALYQDGPGSAYFYWKGVNVAAFVALVVGGLVYYALFNPQTLAAHSGLFMWTSASIPACVAAGSVHYALTHLFVARSGKGGYALPEASDGRDAVLP</sequence>
<feature type="transmembrane region" description="Helical" evidence="6">
    <location>
        <begin position="34"/>
        <end position="56"/>
    </location>
</feature>
<keyword evidence="4 6" id="KW-1133">Transmembrane helix</keyword>
<comment type="subcellular location">
    <subcellularLocation>
        <location evidence="1">Membrane</location>
        <topology evidence="1">Multi-pass membrane protein</topology>
    </subcellularLocation>
</comment>
<name>A0A2W5K512_ANCNO</name>
<keyword evidence="5 6" id="KW-0472">Membrane</keyword>
<dbReference type="InterPro" id="IPR001248">
    <property type="entry name" value="Pur-cyt_permease"/>
</dbReference>
<feature type="transmembrane region" description="Helical" evidence="6">
    <location>
        <begin position="438"/>
        <end position="459"/>
    </location>
</feature>
<feature type="transmembrane region" description="Helical" evidence="6">
    <location>
        <begin position="249"/>
        <end position="272"/>
    </location>
</feature>
<feature type="transmembrane region" description="Helical" evidence="6">
    <location>
        <begin position="102"/>
        <end position="128"/>
    </location>
</feature>
<feature type="transmembrane region" description="Helical" evidence="6">
    <location>
        <begin position="216"/>
        <end position="237"/>
    </location>
</feature>
<feature type="transmembrane region" description="Helical" evidence="6">
    <location>
        <begin position="292"/>
        <end position="319"/>
    </location>
</feature>
<dbReference type="Pfam" id="PF02133">
    <property type="entry name" value="Transp_cyt_pur"/>
    <property type="match status" value="1"/>
</dbReference>
<evidence type="ECO:0000313" key="7">
    <source>
        <dbReference type="EMBL" id="PZQ10398.1"/>
    </source>
</evidence>
<keyword evidence="3 6" id="KW-0812">Transmembrane</keyword>
<feature type="transmembrane region" description="Helical" evidence="6">
    <location>
        <begin position="358"/>
        <end position="382"/>
    </location>
</feature>
<evidence type="ECO:0000256" key="5">
    <source>
        <dbReference type="ARBA" id="ARBA00023136"/>
    </source>
</evidence>
<dbReference type="PANTHER" id="PTHR30569:SF0">
    <property type="entry name" value="CYTOSINE PERMEASE"/>
    <property type="match status" value="1"/>
</dbReference>
<feature type="transmembrane region" description="Helical" evidence="6">
    <location>
        <begin position="62"/>
        <end position="82"/>
    </location>
</feature>
<proteinExistence type="inferred from homology"/>
<feature type="transmembrane region" description="Helical" evidence="6">
    <location>
        <begin position="148"/>
        <end position="166"/>
    </location>
</feature>
<dbReference type="PANTHER" id="PTHR30569">
    <property type="entry name" value="CYTOSINE TRANSPORTER CODB"/>
    <property type="match status" value="1"/>
</dbReference>
<feature type="transmembrane region" description="Helical" evidence="6">
    <location>
        <begin position="403"/>
        <end position="426"/>
    </location>
</feature>
<feature type="transmembrane region" description="Helical" evidence="6">
    <location>
        <begin position="331"/>
        <end position="352"/>
    </location>
</feature>
<evidence type="ECO:0000256" key="2">
    <source>
        <dbReference type="ARBA" id="ARBA00008974"/>
    </source>
</evidence>
<gene>
    <name evidence="7" type="ORF">DI565_19980</name>
</gene>